<evidence type="ECO:0000256" key="4">
    <source>
        <dbReference type="ARBA" id="ARBA00022801"/>
    </source>
</evidence>
<dbReference type="OrthoDB" id="2747330at2759"/>
<dbReference type="Proteomes" id="UP000241462">
    <property type="component" value="Unassembled WGS sequence"/>
</dbReference>
<keyword evidence="4" id="KW-0378">Hydrolase</keyword>
<feature type="signal peptide" evidence="6">
    <location>
        <begin position="1"/>
        <end position="19"/>
    </location>
</feature>
<dbReference type="InterPro" id="IPR034163">
    <property type="entry name" value="Aspergillopepsin-like_cat_dom"/>
</dbReference>
<feature type="chain" id="PRO_5015456236" evidence="6">
    <location>
        <begin position="20"/>
        <end position="411"/>
    </location>
</feature>
<dbReference type="PRINTS" id="PR00792">
    <property type="entry name" value="PEPSIN"/>
</dbReference>
<keyword evidence="6" id="KW-0732">Signal</keyword>
<evidence type="ECO:0000256" key="5">
    <source>
        <dbReference type="PIRSR" id="PIRSR601461-1"/>
    </source>
</evidence>
<keyword evidence="2" id="KW-0645">Protease</keyword>
<accession>A0A2T2ZZD2</accession>
<feature type="active site" evidence="5">
    <location>
        <position position="108"/>
    </location>
</feature>
<sequence>MQVSATNSLALWWKATVLATSVAALHSQLSRSLDGYSLDTVPNVKYQANGVIAKQKALAKYAHLVDSTDNKFVATVGELSGFVEENDREWLCPVSIGTPAQTVNLDLDTGSADLWVFSPEVGARDLDLGKRRVYDPTNSSTSGVINGSSWSISYAGDGSYAGGKVYTDVVQIAGLSVSNATVEVASSYSSNLVKDDAPLSGLMGLAINLTTTASPSMPPIIGQLRAQKVHHIAVDLQYHANGTYTFGAVDPSAYTGQLVYRPVKPNKGYWWIEVSTMRIGKSNRTMVHSWDTIVDTGTSLFLGPSDIVSKYYKAVSGAQYSQGDDAYVFPCNTSLPDFHFGFSSTWDEYIVPGTFMNYSIAPVAGAPWCYGGIQESNMGFSIMGDVFLKAVYVDFNLGNSSVGFAKKHLYI</sequence>
<proteinExistence type="inferred from homology"/>
<dbReference type="InterPro" id="IPR001461">
    <property type="entry name" value="Aspartic_peptidase_A1"/>
</dbReference>
<keyword evidence="9" id="KW-1185">Reference proteome</keyword>
<dbReference type="Gene3D" id="2.40.70.10">
    <property type="entry name" value="Acid Proteases"/>
    <property type="match status" value="2"/>
</dbReference>
<evidence type="ECO:0000313" key="9">
    <source>
        <dbReference type="Proteomes" id="UP000241462"/>
    </source>
</evidence>
<keyword evidence="3" id="KW-0064">Aspartyl protease</keyword>
<evidence type="ECO:0000259" key="7">
    <source>
        <dbReference type="PROSITE" id="PS51767"/>
    </source>
</evidence>
<dbReference type="InParanoid" id="A0A2T2ZZD2"/>
<evidence type="ECO:0000256" key="2">
    <source>
        <dbReference type="ARBA" id="ARBA00022670"/>
    </source>
</evidence>
<dbReference type="GO" id="GO:0006508">
    <property type="term" value="P:proteolysis"/>
    <property type="evidence" value="ECO:0007669"/>
    <property type="project" value="UniProtKB-KW"/>
</dbReference>
<dbReference type="EMBL" id="KZ678544">
    <property type="protein sequence ID" value="PSR80075.1"/>
    <property type="molecule type" value="Genomic_DNA"/>
</dbReference>
<dbReference type="GO" id="GO:0004190">
    <property type="term" value="F:aspartic-type endopeptidase activity"/>
    <property type="evidence" value="ECO:0007669"/>
    <property type="project" value="UniProtKB-KW"/>
</dbReference>
<evidence type="ECO:0000313" key="8">
    <source>
        <dbReference type="EMBL" id="PSR80075.1"/>
    </source>
</evidence>
<dbReference type="CDD" id="cd06097">
    <property type="entry name" value="Aspergillopepsin_like"/>
    <property type="match status" value="1"/>
</dbReference>
<organism evidence="8 9">
    <name type="scientific">Coniella lustricola</name>
    <dbReference type="NCBI Taxonomy" id="2025994"/>
    <lineage>
        <taxon>Eukaryota</taxon>
        <taxon>Fungi</taxon>
        <taxon>Dikarya</taxon>
        <taxon>Ascomycota</taxon>
        <taxon>Pezizomycotina</taxon>
        <taxon>Sordariomycetes</taxon>
        <taxon>Sordariomycetidae</taxon>
        <taxon>Diaporthales</taxon>
        <taxon>Schizoparmaceae</taxon>
        <taxon>Coniella</taxon>
    </lineage>
</organism>
<feature type="domain" description="Peptidase A1" evidence="7">
    <location>
        <begin position="90"/>
        <end position="405"/>
    </location>
</feature>
<evidence type="ECO:0000256" key="3">
    <source>
        <dbReference type="ARBA" id="ARBA00022750"/>
    </source>
</evidence>
<gene>
    <name evidence="8" type="ORF">BD289DRAFT_491271</name>
</gene>
<dbReference type="InterPro" id="IPR033121">
    <property type="entry name" value="PEPTIDASE_A1"/>
</dbReference>
<dbReference type="PROSITE" id="PS51767">
    <property type="entry name" value="PEPTIDASE_A1"/>
    <property type="match status" value="1"/>
</dbReference>
<reference evidence="8 9" key="1">
    <citation type="journal article" date="2018" name="Mycol. Prog.">
        <title>Coniella lustricola, a new species from submerged detritus.</title>
        <authorList>
            <person name="Raudabaugh D.B."/>
            <person name="Iturriaga T."/>
            <person name="Carver A."/>
            <person name="Mondo S."/>
            <person name="Pangilinan J."/>
            <person name="Lipzen A."/>
            <person name="He G."/>
            <person name="Amirebrahimi M."/>
            <person name="Grigoriev I.V."/>
            <person name="Miller A.N."/>
        </authorList>
    </citation>
    <scope>NUCLEOTIDE SEQUENCE [LARGE SCALE GENOMIC DNA]</scope>
    <source>
        <strain evidence="8 9">B22-T-1</strain>
    </source>
</reference>
<feature type="active site" evidence="5">
    <location>
        <position position="295"/>
    </location>
</feature>
<dbReference type="STRING" id="2025994.A0A2T2ZZD2"/>
<comment type="similarity">
    <text evidence="1">Belongs to the peptidase A1 family.</text>
</comment>
<protein>
    <submittedName>
        <fullName evidence="8">Aspartic peptidase domain-containing protein</fullName>
    </submittedName>
</protein>
<dbReference type="PANTHER" id="PTHR47966:SF2">
    <property type="entry name" value="ASPERGILLOPEPSIN-1-RELATED"/>
    <property type="match status" value="1"/>
</dbReference>
<evidence type="ECO:0000256" key="1">
    <source>
        <dbReference type="ARBA" id="ARBA00007447"/>
    </source>
</evidence>
<dbReference type="AlphaFoldDB" id="A0A2T2ZZD2"/>
<dbReference type="PANTHER" id="PTHR47966">
    <property type="entry name" value="BETA-SITE APP-CLEAVING ENZYME, ISOFORM A-RELATED"/>
    <property type="match status" value="1"/>
</dbReference>
<dbReference type="SUPFAM" id="SSF50630">
    <property type="entry name" value="Acid proteases"/>
    <property type="match status" value="1"/>
</dbReference>
<name>A0A2T2ZZD2_9PEZI</name>
<dbReference type="InterPro" id="IPR021109">
    <property type="entry name" value="Peptidase_aspartic_dom_sf"/>
</dbReference>
<dbReference type="Pfam" id="PF00026">
    <property type="entry name" value="Asp"/>
    <property type="match status" value="1"/>
</dbReference>
<evidence type="ECO:0000256" key="6">
    <source>
        <dbReference type="SAM" id="SignalP"/>
    </source>
</evidence>